<dbReference type="SUPFAM" id="SSF54001">
    <property type="entry name" value="Cysteine proteinases"/>
    <property type="match status" value="1"/>
</dbReference>
<sequence>MMGRIVHSAAAAVWKRTSLPSIHAAAAWKRMSLPSFHAAAAAWKGPRFPSVLADATASKHLSPRHHRHELDRDSLVGRYSIYRSLSTEHKKCCCNEPVPDSRIDGFMYNDCIPPESVDWCKRGAVEENVYPYVATQCPCQKIESHMVTIDGYQFVPPNDELALMKALANQPVVVDLCWTDVLSDYKGGIAYDEGERSYWDLNHSVLLVAYGATSKGEKFWTVKDSFGTKVRKKGFIHIARGVGYRGGAFGIARCACFPVKSSPNRHGFINEDMSLYSELYGEVCYFNKTFLMTALGFWPIA</sequence>
<evidence type="ECO:0000313" key="3">
    <source>
        <dbReference type="EMBL" id="TVU21908.1"/>
    </source>
</evidence>
<dbReference type="EMBL" id="RWGY01000026">
    <property type="protein sequence ID" value="TVU21908.1"/>
    <property type="molecule type" value="Genomic_DNA"/>
</dbReference>
<proteinExistence type="inferred from homology"/>
<feature type="domain" description="Peptidase C1A papain C-terminal" evidence="2">
    <location>
        <begin position="33"/>
        <end position="259"/>
    </location>
</feature>
<dbReference type="GO" id="GO:0006508">
    <property type="term" value="P:proteolysis"/>
    <property type="evidence" value="ECO:0007669"/>
    <property type="project" value="InterPro"/>
</dbReference>
<dbReference type="PANTHER" id="PTHR12411">
    <property type="entry name" value="CYSTEINE PROTEASE FAMILY C1-RELATED"/>
    <property type="match status" value="1"/>
</dbReference>
<evidence type="ECO:0000313" key="4">
    <source>
        <dbReference type="Proteomes" id="UP000324897"/>
    </source>
</evidence>
<reference evidence="3 4" key="1">
    <citation type="journal article" date="2019" name="Sci. Rep.">
        <title>A high-quality genome of Eragrostis curvula grass provides insights into Poaceae evolution and supports new strategies to enhance forage quality.</title>
        <authorList>
            <person name="Carballo J."/>
            <person name="Santos B.A.C.M."/>
            <person name="Zappacosta D."/>
            <person name="Garbus I."/>
            <person name="Selva J.P."/>
            <person name="Gallo C.A."/>
            <person name="Diaz A."/>
            <person name="Albertini E."/>
            <person name="Caccamo M."/>
            <person name="Echenique V."/>
        </authorList>
    </citation>
    <scope>NUCLEOTIDE SEQUENCE [LARGE SCALE GENOMIC DNA]</scope>
    <source>
        <strain evidence="4">cv. Victoria</strain>
        <tissue evidence="3">Leaf</tissue>
    </source>
</reference>
<dbReference type="InterPro" id="IPR000668">
    <property type="entry name" value="Peptidase_C1A_C"/>
</dbReference>
<dbReference type="InterPro" id="IPR038765">
    <property type="entry name" value="Papain-like_cys_pep_sf"/>
</dbReference>
<dbReference type="SMART" id="SM00645">
    <property type="entry name" value="Pept_C1"/>
    <property type="match status" value="1"/>
</dbReference>
<evidence type="ECO:0000259" key="2">
    <source>
        <dbReference type="SMART" id="SM00645"/>
    </source>
</evidence>
<keyword evidence="4" id="KW-1185">Reference proteome</keyword>
<dbReference type="AlphaFoldDB" id="A0A5J9UFK2"/>
<evidence type="ECO:0000256" key="1">
    <source>
        <dbReference type="ARBA" id="ARBA00008455"/>
    </source>
</evidence>
<dbReference type="Gramene" id="TVU21908">
    <property type="protein sequence ID" value="TVU21908"/>
    <property type="gene ID" value="EJB05_31579"/>
</dbReference>
<accession>A0A5J9UFK2</accession>
<dbReference type="Pfam" id="PF00112">
    <property type="entry name" value="Peptidase_C1"/>
    <property type="match status" value="1"/>
</dbReference>
<dbReference type="GO" id="GO:0008234">
    <property type="term" value="F:cysteine-type peptidase activity"/>
    <property type="evidence" value="ECO:0007669"/>
    <property type="project" value="InterPro"/>
</dbReference>
<name>A0A5J9UFK2_9POAL</name>
<dbReference type="Proteomes" id="UP000324897">
    <property type="component" value="Unassembled WGS sequence"/>
</dbReference>
<protein>
    <recommendedName>
        <fullName evidence="2">Peptidase C1A papain C-terminal domain-containing protein</fullName>
    </recommendedName>
</protein>
<dbReference type="Gene3D" id="3.90.70.10">
    <property type="entry name" value="Cysteine proteinases"/>
    <property type="match status" value="1"/>
</dbReference>
<comment type="caution">
    <text evidence="3">The sequence shown here is derived from an EMBL/GenBank/DDBJ whole genome shotgun (WGS) entry which is preliminary data.</text>
</comment>
<dbReference type="InterPro" id="IPR013128">
    <property type="entry name" value="Peptidase_C1A"/>
</dbReference>
<gene>
    <name evidence="3" type="ORF">EJB05_31579</name>
</gene>
<organism evidence="3 4">
    <name type="scientific">Eragrostis curvula</name>
    <name type="common">weeping love grass</name>
    <dbReference type="NCBI Taxonomy" id="38414"/>
    <lineage>
        <taxon>Eukaryota</taxon>
        <taxon>Viridiplantae</taxon>
        <taxon>Streptophyta</taxon>
        <taxon>Embryophyta</taxon>
        <taxon>Tracheophyta</taxon>
        <taxon>Spermatophyta</taxon>
        <taxon>Magnoliopsida</taxon>
        <taxon>Liliopsida</taxon>
        <taxon>Poales</taxon>
        <taxon>Poaceae</taxon>
        <taxon>PACMAD clade</taxon>
        <taxon>Chloridoideae</taxon>
        <taxon>Eragrostideae</taxon>
        <taxon>Eragrostidinae</taxon>
        <taxon>Eragrostis</taxon>
    </lineage>
</organism>
<comment type="similarity">
    <text evidence="1">Belongs to the peptidase C1 family.</text>
</comment>
<dbReference type="OrthoDB" id="640249at2759"/>